<feature type="compositionally biased region" description="Basic and acidic residues" evidence="2">
    <location>
        <begin position="30"/>
        <end position="39"/>
    </location>
</feature>
<protein>
    <submittedName>
        <fullName evidence="4">Uncharacterized protein</fullName>
    </submittedName>
</protein>
<dbReference type="Proteomes" id="UP000317243">
    <property type="component" value="Unassembled WGS sequence"/>
</dbReference>
<feature type="compositionally biased region" description="Polar residues" evidence="2">
    <location>
        <begin position="40"/>
        <end position="64"/>
    </location>
</feature>
<keyword evidence="1" id="KW-0175">Coiled coil</keyword>
<gene>
    <name evidence="4" type="ORF">KOR42_42980</name>
</gene>
<evidence type="ECO:0000256" key="3">
    <source>
        <dbReference type="SAM" id="Phobius"/>
    </source>
</evidence>
<keyword evidence="3" id="KW-0472">Membrane</keyword>
<proteinExistence type="predicted"/>
<dbReference type="EMBL" id="SIHI01000027">
    <property type="protein sequence ID" value="TWT46954.1"/>
    <property type="molecule type" value="Genomic_DNA"/>
</dbReference>
<evidence type="ECO:0000256" key="1">
    <source>
        <dbReference type="SAM" id="Coils"/>
    </source>
</evidence>
<feature type="compositionally biased region" description="Low complexity" evidence="2">
    <location>
        <begin position="65"/>
        <end position="78"/>
    </location>
</feature>
<keyword evidence="5" id="KW-1185">Reference proteome</keyword>
<accession>A0A5C5W8M2</accession>
<feature type="region of interest" description="Disordered" evidence="2">
    <location>
        <begin position="30"/>
        <end position="78"/>
    </location>
</feature>
<dbReference type="AlphaFoldDB" id="A0A5C5W8M2"/>
<dbReference type="InterPro" id="IPR011990">
    <property type="entry name" value="TPR-like_helical_dom_sf"/>
</dbReference>
<dbReference type="Gene3D" id="1.25.40.10">
    <property type="entry name" value="Tetratricopeptide repeat domain"/>
    <property type="match status" value="1"/>
</dbReference>
<keyword evidence="3" id="KW-0812">Transmembrane</keyword>
<evidence type="ECO:0000256" key="2">
    <source>
        <dbReference type="SAM" id="MobiDB-lite"/>
    </source>
</evidence>
<feature type="transmembrane region" description="Helical" evidence="3">
    <location>
        <begin position="6"/>
        <end position="25"/>
    </location>
</feature>
<comment type="caution">
    <text evidence="4">The sequence shown here is derived from an EMBL/GenBank/DDBJ whole genome shotgun (WGS) entry which is preliminary data.</text>
</comment>
<sequence>MELWKVVLYAFTIVFGVIFVVAVNIEKEDNGPRTIDTSRAESQSGTPLLNEQTDNVLSESTSEIVNENTDVNDTTNESTETMAGSLTLGAAGFNSIPASTPPAVKDSPKTLAATEVVENPTKSEGSENPSIDKEHLLPVSSVEVVDTLLTTAYNSFTSRDSVQVRHSWKNVGEHSIRAIDVRYTFRDANGQSIEIQEHRPYVAKLGTPGIPPGQTEVTPKGEGFTLASFDRFPKSVDVEVLGVYRRWHPDDDLADLAAEKLAAAKEEERMQQQIKEAEAAKAAKAESDRRAENKLKLTRKVIREHPELAKEWLEKLIAEFPDSPAAQEARTLLGNASD</sequence>
<name>A0A5C5W8M2_9PLAN</name>
<organism evidence="4 5">
    <name type="scientific">Thalassoglobus neptunius</name>
    <dbReference type="NCBI Taxonomy" id="1938619"/>
    <lineage>
        <taxon>Bacteria</taxon>
        <taxon>Pseudomonadati</taxon>
        <taxon>Planctomycetota</taxon>
        <taxon>Planctomycetia</taxon>
        <taxon>Planctomycetales</taxon>
        <taxon>Planctomycetaceae</taxon>
        <taxon>Thalassoglobus</taxon>
    </lineage>
</organism>
<evidence type="ECO:0000313" key="4">
    <source>
        <dbReference type="EMBL" id="TWT46954.1"/>
    </source>
</evidence>
<reference evidence="4 5" key="1">
    <citation type="submission" date="2019-02" db="EMBL/GenBank/DDBJ databases">
        <title>Deep-cultivation of Planctomycetes and their phenomic and genomic characterization uncovers novel biology.</title>
        <authorList>
            <person name="Wiegand S."/>
            <person name="Jogler M."/>
            <person name="Boedeker C."/>
            <person name="Pinto D."/>
            <person name="Vollmers J."/>
            <person name="Rivas-Marin E."/>
            <person name="Kohn T."/>
            <person name="Peeters S.H."/>
            <person name="Heuer A."/>
            <person name="Rast P."/>
            <person name="Oberbeckmann S."/>
            <person name="Bunk B."/>
            <person name="Jeske O."/>
            <person name="Meyerdierks A."/>
            <person name="Storesund J.E."/>
            <person name="Kallscheuer N."/>
            <person name="Luecker S."/>
            <person name="Lage O.M."/>
            <person name="Pohl T."/>
            <person name="Merkel B.J."/>
            <person name="Hornburger P."/>
            <person name="Mueller R.-W."/>
            <person name="Bruemmer F."/>
            <person name="Labrenz M."/>
            <person name="Spormann A.M."/>
            <person name="Op Den Camp H."/>
            <person name="Overmann J."/>
            <person name="Amann R."/>
            <person name="Jetten M.S.M."/>
            <person name="Mascher T."/>
            <person name="Medema M.H."/>
            <person name="Devos D.P."/>
            <person name="Kaster A.-K."/>
            <person name="Ovreas L."/>
            <person name="Rohde M."/>
            <person name="Galperin M.Y."/>
            <person name="Jogler C."/>
        </authorList>
    </citation>
    <scope>NUCLEOTIDE SEQUENCE [LARGE SCALE GENOMIC DNA]</scope>
    <source>
        <strain evidence="4 5">KOR42</strain>
    </source>
</reference>
<feature type="coiled-coil region" evidence="1">
    <location>
        <begin position="253"/>
        <end position="290"/>
    </location>
</feature>
<keyword evidence="3" id="KW-1133">Transmembrane helix</keyword>
<evidence type="ECO:0000313" key="5">
    <source>
        <dbReference type="Proteomes" id="UP000317243"/>
    </source>
</evidence>
<dbReference type="RefSeq" id="WP_146511673.1">
    <property type="nucleotide sequence ID" value="NZ_SIHI01000027.1"/>
</dbReference>